<proteinExistence type="predicted"/>
<dbReference type="Proteomes" id="UP001183246">
    <property type="component" value="Unassembled WGS sequence"/>
</dbReference>
<evidence type="ECO:0000313" key="1">
    <source>
        <dbReference type="EMBL" id="MDT0347653.1"/>
    </source>
</evidence>
<protein>
    <submittedName>
        <fullName evidence="1">Uncharacterized protein</fullName>
    </submittedName>
</protein>
<evidence type="ECO:0000313" key="2">
    <source>
        <dbReference type="Proteomes" id="UP001183246"/>
    </source>
</evidence>
<organism evidence="1 2">
    <name type="scientific">Streptomyces litchfieldiae</name>
    <dbReference type="NCBI Taxonomy" id="3075543"/>
    <lineage>
        <taxon>Bacteria</taxon>
        <taxon>Bacillati</taxon>
        <taxon>Actinomycetota</taxon>
        <taxon>Actinomycetes</taxon>
        <taxon>Kitasatosporales</taxon>
        <taxon>Streptomycetaceae</taxon>
        <taxon>Streptomyces</taxon>
    </lineage>
</organism>
<gene>
    <name evidence="1" type="ORF">RM590_34580</name>
</gene>
<name>A0ABU2N2A3_9ACTN</name>
<comment type="caution">
    <text evidence="1">The sequence shown here is derived from an EMBL/GenBank/DDBJ whole genome shotgun (WGS) entry which is preliminary data.</text>
</comment>
<accession>A0ABU2N2A3</accession>
<reference evidence="2" key="1">
    <citation type="submission" date="2023-07" db="EMBL/GenBank/DDBJ databases">
        <title>30 novel species of actinomycetes from the DSMZ collection.</title>
        <authorList>
            <person name="Nouioui I."/>
        </authorList>
    </citation>
    <scope>NUCLEOTIDE SEQUENCE [LARGE SCALE GENOMIC DNA]</scope>
    <source>
        <strain evidence="2">DSM 44938</strain>
    </source>
</reference>
<dbReference type="EMBL" id="JAVREL010000037">
    <property type="protein sequence ID" value="MDT0347653.1"/>
    <property type="molecule type" value="Genomic_DNA"/>
</dbReference>
<sequence length="201" mass="21191">MFTDYEVQLRERFLAAPVSPAPDPWRPVFRPGVSIPIGGLLGIGFAADPDTGHELVMVVSQGGHGVFDTATGRLLARDRDPDADVCDPTGPHLTCPGIGPLTGTRVRIAGLHGGGLHATTDDGWTIDVVSPDWPHHRILLSTDGGLCHGPAGGVWWHIHHTTHSPLRTAGFSPSGRSLAIATSTYLTVLTRGLAPDQASRG</sequence>
<dbReference type="RefSeq" id="WP_311708779.1">
    <property type="nucleotide sequence ID" value="NZ_JAVREL010000037.1"/>
</dbReference>
<keyword evidence="2" id="KW-1185">Reference proteome</keyword>